<dbReference type="GO" id="GO:0016763">
    <property type="term" value="F:pentosyltransferase activity"/>
    <property type="evidence" value="ECO:0007669"/>
    <property type="project" value="TreeGrafter"/>
</dbReference>
<evidence type="ECO:0000313" key="11">
    <source>
        <dbReference type="Proteomes" id="UP000190460"/>
    </source>
</evidence>
<evidence type="ECO:0000256" key="7">
    <source>
        <dbReference type="ARBA" id="ARBA00023136"/>
    </source>
</evidence>
<comment type="subcellular location">
    <subcellularLocation>
        <location evidence="1">Cell membrane</location>
        <topology evidence="1">Multi-pass membrane protein</topology>
    </subcellularLocation>
</comment>
<evidence type="ECO:0000256" key="6">
    <source>
        <dbReference type="ARBA" id="ARBA00022989"/>
    </source>
</evidence>
<feature type="domain" description="Glycosyltransferase RgtA/B/C/D-like" evidence="9">
    <location>
        <begin position="49"/>
        <end position="208"/>
    </location>
</feature>
<dbReference type="AlphaFoldDB" id="A0A1T4VQU9"/>
<evidence type="ECO:0000256" key="5">
    <source>
        <dbReference type="ARBA" id="ARBA00022692"/>
    </source>
</evidence>
<dbReference type="STRING" id="92487.SAMN02745130_00029"/>
<gene>
    <name evidence="10" type="ORF">SAMN02745130_00029</name>
</gene>
<feature type="transmembrane region" description="Helical" evidence="8">
    <location>
        <begin position="45"/>
        <end position="65"/>
    </location>
</feature>
<name>A0A1T4VQU9_9GAMM</name>
<dbReference type="OrthoDB" id="108054at2"/>
<feature type="transmembrane region" description="Helical" evidence="8">
    <location>
        <begin position="127"/>
        <end position="147"/>
    </location>
</feature>
<dbReference type="Proteomes" id="UP000190460">
    <property type="component" value="Unassembled WGS sequence"/>
</dbReference>
<evidence type="ECO:0000256" key="1">
    <source>
        <dbReference type="ARBA" id="ARBA00004651"/>
    </source>
</evidence>
<evidence type="ECO:0000256" key="8">
    <source>
        <dbReference type="SAM" id="Phobius"/>
    </source>
</evidence>
<dbReference type="PANTHER" id="PTHR33908:SF11">
    <property type="entry name" value="MEMBRANE PROTEIN"/>
    <property type="match status" value="1"/>
</dbReference>
<reference evidence="10 11" key="1">
    <citation type="submission" date="2017-02" db="EMBL/GenBank/DDBJ databases">
        <authorList>
            <person name="Peterson S.W."/>
        </authorList>
    </citation>
    <scope>NUCLEOTIDE SEQUENCE [LARGE SCALE GENOMIC DNA]</scope>
    <source>
        <strain evidence="10 11">ATCC 49788</strain>
    </source>
</reference>
<evidence type="ECO:0000256" key="4">
    <source>
        <dbReference type="ARBA" id="ARBA00022679"/>
    </source>
</evidence>
<sequence>MRYFFVLLCIVLGLTAYRAGVVLTNGLPLYVDEAQYWFWAQNLAWGYYSKPPMIAAVIAATTAVCGDAEPCVRAGSLIFYPLSTFILFFLTRRLFDEKTAFIAGLIFITLPAVGLSSLLISTDVLLFFFWTLALFAFVRVLNSAAWLDWILLGVALGLGLLTKYTMGIFFLSAAVYLLLSGRWQVFISLRAWVAVLIAAVIFSPNGWWNWQHDFPTVQHTAEISHLEQAGLHWRSLAEFFGGQFGVFGLVFFPVLLSLFLRFQRLQQLPQAGLLLSFSLPFLLIISLQALLGTANANWAAPSYVAATVLVAAGLVRWQQQRLLILGLMVNIALFMGLYHYQSLAHGLGVELTAKNDLYKRMRGWDEIGQQYLALQANYPQALPLAEERSVMSELTYYARPAGLNIVSWNPEHQLRHHYDLVTSLTGRVGQEFLFVSTGRLPAEMADYFEATEQVGELRAAIYADYQLVYPVYRLQNFKGLNPQ</sequence>
<evidence type="ECO:0000313" key="10">
    <source>
        <dbReference type="EMBL" id="SKA67364.1"/>
    </source>
</evidence>
<feature type="transmembrane region" description="Helical" evidence="8">
    <location>
        <begin position="77"/>
        <end position="95"/>
    </location>
</feature>
<evidence type="ECO:0000256" key="2">
    <source>
        <dbReference type="ARBA" id="ARBA00022475"/>
    </source>
</evidence>
<dbReference type="InterPro" id="IPR038731">
    <property type="entry name" value="RgtA/B/C-like"/>
</dbReference>
<evidence type="ECO:0000256" key="3">
    <source>
        <dbReference type="ARBA" id="ARBA00022676"/>
    </source>
</evidence>
<keyword evidence="7 8" id="KW-0472">Membrane</keyword>
<dbReference type="Pfam" id="PF13231">
    <property type="entry name" value="PMT_2"/>
    <property type="match status" value="1"/>
</dbReference>
<keyword evidence="2" id="KW-1003">Cell membrane</keyword>
<keyword evidence="4" id="KW-0808">Transferase</keyword>
<feature type="transmembrane region" description="Helical" evidence="8">
    <location>
        <begin position="153"/>
        <end position="179"/>
    </location>
</feature>
<feature type="transmembrane region" description="Helical" evidence="8">
    <location>
        <begin position="240"/>
        <end position="260"/>
    </location>
</feature>
<feature type="transmembrane region" description="Helical" evidence="8">
    <location>
        <begin position="298"/>
        <end position="315"/>
    </location>
</feature>
<protein>
    <recommendedName>
        <fullName evidence="9">Glycosyltransferase RgtA/B/C/D-like domain-containing protein</fullName>
    </recommendedName>
</protein>
<organism evidence="10 11">
    <name type="scientific">Thiothrix eikelboomii</name>
    <dbReference type="NCBI Taxonomy" id="92487"/>
    <lineage>
        <taxon>Bacteria</taxon>
        <taxon>Pseudomonadati</taxon>
        <taxon>Pseudomonadota</taxon>
        <taxon>Gammaproteobacteria</taxon>
        <taxon>Thiotrichales</taxon>
        <taxon>Thiotrichaceae</taxon>
        <taxon>Thiothrix</taxon>
    </lineage>
</organism>
<feature type="transmembrane region" description="Helical" evidence="8">
    <location>
        <begin position="101"/>
        <end position="120"/>
    </location>
</feature>
<keyword evidence="3" id="KW-0328">Glycosyltransferase</keyword>
<feature type="transmembrane region" description="Helical" evidence="8">
    <location>
        <begin position="191"/>
        <end position="210"/>
    </location>
</feature>
<dbReference type="GO" id="GO:0005886">
    <property type="term" value="C:plasma membrane"/>
    <property type="evidence" value="ECO:0007669"/>
    <property type="project" value="UniProtKB-SubCell"/>
</dbReference>
<keyword evidence="5 8" id="KW-0812">Transmembrane</keyword>
<feature type="transmembrane region" description="Helical" evidence="8">
    <location>
        <begin position="272"/>
        <end position="292"/>
    </location>
</feature>
<accession>A0A1T4VQU9</accession>
<evidence type="ECO:0000259" key="9">
    <source>
        <dbReference type="Pfam" id="PF13231"/>
    </source>
</evidence>
<dbReference type="InterPro" id="IPR050297">
    <property type="entry name" value="LipidA_mod_glycosyltrf_83"/>
</dbReference>
<dbReference type="RefSeq" id="WP_078920553.1">
    <property type="nucleotide sequence ID" value="NZ_FUYB01000001.1"/>
</dbReference>
<dbReference type="EMBL" id="FUYB01000001">
    <property type="protein sequence ID" value="SKA67364.1"/>
    <property type="molecule type" value="Genomic_DNA"/>
</dbReference>
<keyword evidence="6 8" id="KW-1133">Transmembrane helix</keyword>
<dbReference type="GO" id="GO:0009103">
    <property type="term" value="P:lipopolysaccharide biosynthetic process"/>
    <property type="evidence" value="ECO:0007669"/>
    <property type="project" value="UniProtKB-ARBA"/>
</dbReference>
<feature type="transmembrane region" description="Helical" evidence="8">
    <location>
        <begin position="322"/>
        <end position="340"/>
    </location>
</feature>
<keyword evidence="11" id="KW-1185">Reference proteome</keyword>
<proteinExistence type="predicted"/>
<dbReference type="PANTHER" id="PTHR33908">
    <property type="entry name" value="MANNOSYLTRANSFERASE YKCB-RELATED"/>
    <property type="match status" value="1"/>
</dbReference>